<name>A0AAE1VGQ9_9SOLA</name>
<dbReference type="Proteomes" id="UP001291623">
    <property type="component" value="Unassembled WGS sequence"/>
</dbReference>
<evidence type="ECO:0000313" key="2">
    <source>
        <dbReference type="Proteomes" id="UP001291623"/>
    </source>
</evidence>
<sequence>MIIEDKYNINSPRLGIKLELTLKETIYLKSKVTRIFTLIQTRKPTYQKVDEKGNLSNEKDLVGSEPTSSISYHVKEKFWLVAKEFSIESPSKHYRQTKFQQIISSYIPCTLAIITQDERPVIGASNMVVQDVVHSHPTRNIPPNPILLSLIIVGENWSEDGKYSEDDAKLIVVQILSAMAFCHFQGMLQMTRSMRFIVKNKEVDLTCTPRNEDSVEVQEVNMERKRKQMKTMVVVSLRTNLNIVGIHVKLRLIISFNSLVIHVFKGAKTYSRFSLLKQLLSPNAFTSSQV</sequence>
<reference evidence="1" key="1">
    <citation type="submission" date="2023-12" db="EMBL/GenBank/DDBJ databases">
        <title>Genome assembly of Anisodus tanguticus.</title>
        <authorList>
            <person name="Wang Y.-J."/>
        </authorList>
    </citation>
    <scope>NUCLEOTIDE SEQUENCE</scope>
    <source>
        <strain evidence="1">KB-2021</strain>
        <tissue evidence="1">Leaf</tissue>
    </source>
</reference>
<accession>A0AAE1VGQ9</accession>
<protein>
    <submittedName>
        <fullName evidence="1">Uncharacterized protein</fullName>
    </submittedName>
</protein>
<dbReference type="EMBL" id="JAVYJV010000011">
    <property type="protein sequence ID" value="KAK4359830.1"/>
    <property type="molecule type" value="Genomic_DNA"/>
</dbReference>
<proteinExistence type="predicted"/>
<organism evidence="1 2">
    <name type="scientific">Anisodus tanguticus</name>
    <dbReference type="NCBI Taxonomy" id="243964"/>
    <lineage>
        <taxon>Eukaryota</taxon>
        <taxon>Viridiplantae</taxon>
        <taxon>Streptophyta</taxon>
        <taxon>Embryophyta</taxon>
        <taxon>Tracheophyta</taxon>
        <taxon>Spermatophyta</taxon>
        <taxon>Magnoliopsida</taxon>
        <taxon>eudicotyledons</taxon>
        <taxon>Gunneridae</taxon>
        <taxon>Pentapetalae</taxon>
        <taxon>asterids</taxon>
        <taxon>lamiids</taxon>
        <taxon>Solanales</taxon>
        <taxon>Solanaceae</taxon>
        <taxon>Solanoideae</taxon>
        <taxon>Hyoscyameae</taxon>
        <taxon>Anisodus</taxon>
    </lineage>
</organism>
<dbReference type="AlphaFoldDB" id="A0AAE1VGQ9"/>
<evidence type="ECO:0000313" key="1">
    <source>
        <dbReference type="EMBL" id="KAK4359830.1"/>
    </source>
</evidence>
<comment type="caution">
    <text evidence="1">The sequence shown here is derived from an EMBL/GenBank/DDBJ whole genome shotgun (WGS) entry which is preliminary data.</text>
</comment>
<keyword evidence="2" id="KW-1185">Reference proteome</keyword>
<gene>
    <name evidence="1" type="ORF">RND71_022059</name>
</gene>